<feature type="compositionally biased region" description="Low complexity" evidence="1">
    <location>
        <begin position="85"/>
        <end position="98"/>
    </location>
</feature>
<protein>
    <submittedName>
        <fullName evidence="2">Uncharacterized protein</fullName>
    </submittedName>
</protein>
<gene>
    <name evidence="2" type="ORF">ERUC_LOCUS16994</name>
</gene>
<organism evidence="2 3">
    <name type="scientific">Eruca vesicaria subsp. sativa</name>
    <name type="common">Garden rocket</name>
    <name type="synonym">Eruca sativa</name>
    <dbReference type="NCBI Taxonomy" id="29727"/>
    <lineage>
        <taxon>Eukaryota</taxon>
        <taxon>Viridiplantae</taxon>
        <taxon>Streptophyta</taxon>
        <taxon>Embryophyta</taxon>
        <taxon>Tracheophyta</taxon>
        <taxon>Spermatophyta</taxon>
        <taxon>Magnoliopsida</taxon>
        <taxon>eudicotyledons</taxon>
        <taxon>Gunneridae</taxon>
        <taxon>Pentapetalae</taxon>
        <taxon>rosids</taxon>
        <taxon>malvids</taxon>
        <taxon>Brassicales</taxon>
        <taxon>Brassicaceae</taxon>
        <taxon>Brassiceae</taxon>
        <taxon>Eruca</taxon>
    </lineage>
</organism>
<feature type="compositionally biased region" description="Polar residues" evidence="1">
    <location>
        <begin position="1"/>
        <end position="17"/>
    </location>
</feature>
<comment type="caution">
    <text evidence="2">The sequence shown here is derived from an EMBL/GenBank/DDBJ whole genome shotgun (WGS) entry which is preliminary data.</text>
</comment>
<name>A0ABC8K374_ERUVS</name>
<evidence type="ECO:0000313" key="3">
    <source>
        <dbReference type="Proteomes" id="UP001642260"/>
    </source>
</evidence>
<proteinExistence type="predicted"/>
<evidence type="ECO:0000313" key="2">
    <source>
        <dbReference type="EMBL" id="CAH8346763.1"/>
    </source>
</evidence>
<accession>A0ABC8K374</accession>
<feature type="compositionally biased region" description="Basic and acidic residues" evidence="1">
    <location>
        <begin position="21"/>
        <end position="35"/>
    </location>
</feature>
<keyword evidence="3" id="KW-1185">Reference proteome</keyword>
<dbReference type="AlphaFoldDB" id="A0ABC8K374"/>
<feature type="region of interest" description="Disordered" evidence="1">
    <location>
        <begin position="1"/>
        <end position="111"/>
    </location>
</feature>
<dbReference type="EMBL" id="CAKOAT010154378">
    <property type="protein sequence ID" value="CAH8346763.1"/>
    <property type="molecule type" value="Genomic_DNA"/>
</dbReference>
<evidence type="ECO:0000256" key="1">
    <source>
        <dbReference type="SAM" id="MobiDB-lite"/>
    </source>
</evidence>
<reference evidence="2 3" key="1">
    <citation type="submission" date="2022-03" db="EMBL/GenBank/DDBJ databases">
        <authorList>
            <person name="Macdonald S."/>
            <person name="Ahmed S."/>
            <person name="Newling K."/>
        </authorList>
    </citation>
    <scope>NUCLEOTIDE SEQUENCE [LARGE SCALE GENOMIC DNA]</scope>
</reference>
<dbReference type="Proteomes" id="UP001642260">
    <property type="component" value="Unassembled WGS sequence"/>
</dbReference>
<sequence length="150" mass="16188">MLITSTRSLSVSFQGESFSLPERRKPTTPFRDQRENSNPADQHQLWPGASRRGNVDCDSDDRGNKLVSMLIDDSSRDPGSSLCCSTPSSRIGSISSKLSHSKRFSGDNPLVSSPRVMASPIRGCGVATTRPASPSKVWATTQARAFSSPC</sequence>